<keyword evidence="1" id="KW-1133">Transmembrane helix</keyword>
<reference evidence="2" key="1">
    <citation type="submission" date="2022-01" db="EMBL/GenBank/DDBJ databases">
        <authorList>
            <person name="King R."/>
        </authorList>
    </citation>
    <scope>NUCLEOTIDE SEQUENCE</scope>
</reference>
<organism evidence="2 3">
    <name type="scientific">Phaedon cochleariae</name>
    <name type="common">Mustard beetle</name>
    <dbReference type="NCBI Taxonomy" id="80249"/>
    <lineage>
        <taxon>Eukaryota</taxon>
        <taxon>Metazoa</taxon>
        <taxon>Ecdysozoa</taxon>
        <taxon>Arthropoda</taxon>
        <taxon>Hexapoda</taxon>
        <taxon>Insecta</taxon>
        <taxon>Pterygota</taxon>
        <taxon>Neoptera</taxon>
        <taxon>Endopterygota</taxon>
        <taxon>Coleoptera</taxon>
        <taxon>Polyphaga</taxon>
        <taxon>Cucujiformia</taxon>
        <taxon>Chrysomeloidea</taxon>
        <taxon>Chrysomelidae</taxon>
        <taxon>Chrysomelinae</taxon>
        <taxon>Chrysomelini</taxon>
        <taxon>Phaedon</taxon>
    </lineage>
</organism>
<accession>A0A9N9S945</accession>
<dbReference type="AlphaFoldDB" id="A0A9N9S945"/>
<evidence type="ECO:0000313" key="2">
    <source>
        <dbReference type="EMBL" id="CAG9813914.1"/>
    </source>
</evidence>
<dbReference type="Pfam" id="PF01501">
    <property type="entry name" value="Glyco_transf_8"/>
    <property type="match status" value="1"/>
</dbReference>
<keyword evidence="3" id="KW-1185">Reference proteome</keyword>
<dbReference type="OrthoDB" id="411524at2759"/>
<dbReference type="Gene3D" id="3.90.550.10">
    <property type="entry name" value="Spore Coat Polysaccharide Biosynthesis Protein SpsA, Chain A"/>
    <property type="match status" value="1"/>
</dbReference>
<evidence type="ECO:0000256" key="1">
    <source>
        <dbReference type="SAM" id="Phobius"/>
    </source>
</evidence>
<dbReference type="SUPFAM" id="SSF53448">
    <property type="entry name" value="Nucleotide-diphospho-sugar transferases"/>
    <property type="match status" value="1"/>
</dbReference>
<gene>
    <name evidence="2" type="ORF">PHAECO_LOCUS1724</name>
</gene>
<keyword evidence="1" id="KW-0812">Transmembrane</keyword>
<feature type="transmembrane region" description="Helical" evidence="1">
    <location>
        <begin position="7"/>
        <end position="27"/>
    </location>
</feature>
<dbReference type="GO" id="GO:0016266">
    <property type="term" value="P:protein O-linked glycosylation via N-acetyl-galactosamine"/>
    <property type="evidence" value="ECO:0007669"/>
    <property type="project" value="TreeGrafter"/>
</dbReference>
<dbReference type="EMBL" id="OU896716">
    <property type="protein sequence ID" value="CAG9813914.1"/>
    <property type="molecule type" value="Genomic_DNA"/>
</dbReference>
<evidence type="ECO:0000313" key="3">
    <source>
        <dbReference type="Proteomes" id="UP001153737"/>
    </source>
</evidence>
<dbReference type="PANTHER" id="PTHR46612:SF1">
    <property type="entry name" value="XYLOSIDE XYLOSYLTRANSFERASE 1"/>
    <property type="match status" value="1"/>
</dbReference>
<reference evidence="2" key="2">
    <citation type="submission" date="2022-10" db="EMBL/GenBank/DDBJ databases">
        <authorList>
            <consortium name="ENA_rothamsted_submissions"/>
            <consortium name="culmorum"/>
            <person name="King R."/>
        </authorList>
    </citation>
    <scope>NUCLEOTIDE SEQUENCE</scope>
</reference>
<dbReference type="InterPro" id="IPR042465">
    <property type="entry name" value="XXLT1"/>
</dbReference>
<dbReference type="Proteomes" id="UP001153737">
    <property type="component" value="Chromosome 10"/>
</dbReference>
<sequence>MWRSRSVNTFLNICIVTGFILLVYYAFLTQDSINHRKHLRRIVRKDTQNIGVLTSFPRKTKEYNIWLVFTKVTNVSTLSYKFRDLIHNLLNVSSVPLKFNIIVDKVSQGIAENQIADVLYGNKTIVYSFYDIEESAKKIQDIVEVMTPHFSSKPGTYYSDALFYISLGLYRIAPQNQDFAILLDCDLYFKKDIALLFNQFSNFKPSALFGLAPELTPVYRHILHMYKAKHNTTFGDFYHDSNILSKSIHPRGFQGYNSGVVLINLRAQRNSTEFLEIISNSTVQRMTAKYRFRGHLGDQDFYTLVGNEYPHLIQTINCKFNRQLCTWWRDHGYSNIFENYFKCNGDIVVLHGNCNTRIPK</sequence>
<dbReference type="GO" id="GO:0005789">
    <property type="term" value="C:endoplasmic reticulum membrane"/>
    <property type="evidence" value="ECO:0007669"/>
    <property type="project" value="TreeGrafter"/>
</dbReference>
<name>A0A9N9S945_PHACE</name>
<protein>
    <recommendedName>
        <fullName evidence="4">Xyloside xylosyltransferase 1</fullName>
    </recommendedName>
</protein>
<dbReference type="PANTHER" id="PTHR46612">
    <property type="entry name" value="XYLOSIDE XYLOSYLTRANSFERASE 1"/>
    <property type="match status" value="1"/>
</dbReference>
<keyword evidence="1" id="KW-0472">Membrane</keyword>
<dbReference type="InterPro" id="IPR029044">
    <property type="entry name" value="Nucleotide-diphossugar_trans"/>
</dbReference>
<evidence type="ECO:0008006" key="4">
    <source>
        <dbReference type="Google" id="ProtNLM"/>
    </source>
</evidence>
<proteinExistence type="predicted"/>
<dbReference type="InterPro" id="IPR002495">
    <property type="entry name" value="Glyco_trans_8"/>
</dbReference>
<dbReference type="GO" id="GO:0140560">
    <property type="term" value="F:xylosyl alpha-1,3-xylosyltransferase activity"/>
    <property type="evidence" value="ECO:0007669"/>
    <property type="project" value="TreeGrafter"/>
</dbReference>